<dbReference type="AlphaFoldDB" id="A0A8T1VZG7"/>
<evidence type="ECO:0000256" key="3">
    <source>
        <dbReference type="ARBA" id="ARBA00022525"/>
    </source>
</evidence>
<comment type="similarity">
    <text evidence="2 5">Belongs to the RxLR effector family.</text>
</comment>
<comment type="caution">
    <text evidence="6">The sequence shown here is derived from an EMBL/GenBank/DDBJ whole genome shotgun (WGS) entry which is preliminary data.</text>
</comment>
<keyword evidence="4 5" id="KW-0732">Signal</keyword>
<dbReference type="Proteomes" id="UP000693981">
    <property type="component" value="Unassembled WGS sequence"/>
</dbReference>
<keyword evidence="3 5" id="KW-0964">Secreted</keyword>
<dbReference type="OrthoDB" id="125806at2759"/>
<gene>
    <name evidence="6" type="ORF">PHYBOEH_009191</name>
</gene>
<proteinExistence type="inferred from homology"/>
<accession>A0A8T1VZG7</accession>
<keyword evidence="7" id="KW-1185">Reference proteome</keyword>
<evidence type="ECO:0000313" key="7">
    <source>
        <dbReference type="Proteomes" id="UP000693981"/>
    </source>
</evidence>
<evidence type="ECO:0000256" key="2">
    <source>
        <dbReference type="ARBA" id="ARBA00010400"/>
    </source>
</evidence>
<dbReference type="EMBL" id="JAGDFL010000569">
    <property type="protein sequence ID" value="KAG7385024.1"/>
    <property type="molecule type" value="Genomic_DNA"/>
</dbReference>
<name>A0A8T1VZG7_9STRA</name>
<evidence type="ECO:0000256" key="5">
    <source>
        <dbReference type="RuleBase" id="RU367124"/>
    </source>
</evidence>
<evidence type="ECO:0000313" key="6">
    <source>
        <dbReference type="EMBL" id="KAG7385024.1"/>
    </source>
</evidence>
<evidence type="ECO:0000256" key="1">
    <source>
        <dbReference type="ARBA" id="ARBA00004613"/>
    </source>
</evidence>
<organism evidence="6 7">
    <name type="scientific">Phytophthora boehmeriae</name>
    <dbReference type="NCBI Taxonomy" id="109152"/>
    <lineage>
        <taxon>Eukaryota</taxon>
        <taxon>Sar</taxon>
        <taxon>Stramenopiles</taxon>
        <taxon>Oomycota</taxon>
        <taxon>Peronosporomycetes</taxon>
        <taxon>Peronosporales</taxon>
        <taxon>Peronosporaceae</taxon>
        <taxon>Phytophthora</taxon>
    </lineage>
</organism>
<dbReference type="InterPro" id="IPR031825">
    <property type="entry name" value="RXLR"/>
</dbReference>
<protein>
    <recommendedName>
        <fullName evidence="5">RxLR effector protein</fullName>
    </recommendedName>
</protein>
<feature type="signal peptide" evidence="5">
    <location>
        <begin position="1"/>
        <end position="21"/>
    </location>
</feature>
<comment type="function">
    <text evidence="5">Effector that suppresses plant defense responses during pathogen infection.</text>
</comment>
<comment type="domain">
    <text evidence="5">The RxLR-dEER motif acts to carry the protein into the host cell cytoplasm through binding to cell surface phosphatidylinositol-3-phosphate.</text>
</comment>
<dbReference type="GO" id="GO:0005576">
    <property type="term" value="C:extracellular region"/>
    <property type="evidence" value="ECO:0007669"/>
    <property type="project" value="UniProtKB-SubCell"/>
</dbReference>
<feature type="chain" id="PRO_5035967031" description="RxLR effector protein" evidence="5">
    <location>
        <begin position="22"/>
        <end position="129"/>
    </location>
</feature>
<comment type="subcellular location">
    <subcellularLocation>
        <location evidence="1 5">Secreted</location>
    </subcellularLocation>
</comment>
<reference evidence="6" key="1">
    <citation type="submission" date="2021-02" db="EMBL/GenBank/DDBJ databases">
        <authorList>
            <person name="Palmer J.M."/>
        </authorList>
    </citation>
    <scope>NUCLEOTIDE SEQUENCE</scope>
    <source>
        <strain evidence="6">SCRP23</strain>
    </source>
</reference>
<evidence type="ECO:0000256" key="4">
    <source>
        <dbReference type="ARBA" id="ARBA00022729"/>
    </source>
</evidence>
<dbReference type="Pfam" id="PF16810">
    <property type="entry name" value="RXLR"/>
    <property type="match status" value="1"/>
</dbReference>
<sequence length="129" mass="14657">MRLFNTTLVILAATLLARCTAVTKADQSSVSNVDVAHSSHVLAGEDKRILRIHQSTSDEGKLTERDEEERAFGQNMFGALKLQRMKDDDIYRLKVFRRWKNHGKTVDDVAVDVPNSLAVKYATFRRMYG</sequence>